<accession>A0A2T1M0R0</accession>
<name>A0A2T1M0R0_9CHRO</name>
<organism evidence="2 3">
    <name type="scientific">Aphanothece hegewaldii CCALA 016</name>
    <dbReference type="NCBI Taxonomy" id="2107694"/>
    <lineage>
        <taxon>Bacteria</taxon>
        <taxon>Bacillati</taxon>
        <taxon>Cyanobacteriota</taxon>
        <taxon>Cyanophyceae</taxon>
        <taxon>Oscillatoriophycideae</taxon>
        <taxon>Chroococcales</taxon>
        <taxon>Aphanothecaceae</taxon>
        <taxon>Aphanothece</taxon>
    </lineage>
</organism>
<reference evidence="2 3" key="1">
    <citation type="submission" date="2018-03" db="EMBL/GenBank/DDBJ databases">
        <title>The ancient ancestry and fast evolution of plastids.</title>
        <authorList>
            <person name="Moore K.R."/>
            <person name="Magnabosco C."/>
            <person name="Momper L."/>
            <person name="Gold D.A."/>
            <person name="Bosak T."/>
            <person name="Fournier G.P."/>
        </authorList>
    </citation>
    <scope>NUCLEOTIDE SEQUENCE [LARGE SCALE GENOMIC DNA]</scope>
    <source>
        <strain evidence="2 3">CCALA 016</strain>
    </source>
</reference>
<dbReference type="Proteomes" id="UP000239001">
    <property type="component" value="Unassembled WGS sequence"/>
</dbReference>
<dbReference type="Gene3D" id="2.70.70.10">
    <property type="entry name" value="Glucose Permease (Domain IIA)"/>
    <property type="match status" value="1"/>
</dbReference>
<sequence length="211" mass="23732">MLYPNFIRRKLNLFRSRVPRALMLTLIISCLGGLSAEIHQKPLLAKNQSAKNAWVYAAFPVESFQAYTSGFGYRNSPVDGSWSFHAGIDIAAPLGSYVRNWWSGRVVELSDHTACGTMIKIQSEQWTHVYCHLMGTVGTSPQGRYLIDREGGIILWQGQEIVANTRIARVGMTGRTTGPHLHWGLKYGGQYIDPAPVLTEMIRQQQAYYNK</sequence>
<dbReference type="InterPro" id="IPR016047">
    <property type="entry name" value="M23ase_b-sheet_dom"/>
</dbReference>
<dbReference type="InterPro" id="IPR011055">
    <property type="entry name" value="Dup_hybrid_motif"/>
</dbReference>
<feature type="domain" description="M23ase beta-sheet core" evidence="1">
    <location>
        <begin position="84"/>
        <end position="134"/>
    </location>
</feature>
<keyword evidence="3" id="KW-1185">Reference proteome</keyword>
<dbReference type="PANTHER" id="PTHR21666">
    <property type="entry name" value="PEPTIDASE-RELATED"/>
    <property type="match status" value="1"/>
</dbReference>
<dbReference type="PANTHER" id="PTHR21666:SF293">
    <property type="entry name" value="SLL1488 PROTEIN"/>
    <property type="match status" value="1"/>
</dbReference>
<comment type="caution">
    <text evidence="2">The sequence shown here is derived from an EMBL/GenBank/DDBJ whole genome shotgun (WGS) entry which is preliminary data.</text>
</comment>
<dbReference type="RefSeq" id="WP_106456205.1">
    <property type="nucleotide sequence ID" value="NZ_PXOH01000005.1"/>
</dbReference>
<protein>
    <submittedName>
        <fullName evidence="2">Peptidase M23</fullName>
    </submittedName>
</protein>
<proteinExistence type="predicted"/>
<dbReference type="AlphaFoldDB" id="A0A2T1M0R0"/>
<reference evidence="2 3" key="2">
    <citation type="submission" date="2018-03" db="EMBL/GenBank/DDBJ databases">
        <authorList>
            <person name="Keele B.F."/>
        </authorList>
    </citation>
    <scope>NUCLEOTIDE SEQUENCE [LARGE SCALE GENOMIC DNA]</scope>
    <source>
        <strain evidence="2 3">CCALA 016</strain>
    </source>
</reference>
<dbReference type="CDD" id="cd12797">
    <property type="entry name" value="M23_peptidase"/>
    <property type="match status" value="1"/>
</dbReference>
<dbReference type="GO" id="GO:0004222">
    <property type="term" value="F:metalloendopeptidase activity"/>
    <property type="evidence" value="ECO:0007669"/>
    <property type="project" value="TreeGrafter"/>
</dbReference>
<gene>
    <name evidence="2" type="ORF">C7H19_07160</name>
</gene>
<dbReference type="EMBL" id="PXOH01000005">
    <property type="protein sequence ID" value="PSF38240.1"/>
    <property type="molecule type" value="Genomic_DNA"/>
</dbReference>
<evidence type="ECO:0000259" key="1">
    <source>
        <dbReference type="Pfam" id="PF01551"/>
    </source>
</evidence>
<evidence type="ECO:0000313" key="3">
    <source>
        <dbReference type="Proteomes" id="UP000239001"/>
    </source>
</evidence>
<feature type="domain" description="M23ase beta-sheet core" evidence="1">
    <location>
        <begin position="157"/>
        <end position="194"/>
    </location>
</feature>
<dbReference type="SUPFAM" id="SSF51261">
    <property type="entry name" value="Duplicated hybrid motif"/>
    <property type="match status" value="1"/>
</dbReference>
<dbReference type="InterPro" id="IPR050570">
    <property type="entry name" value="Cell_wall_metabolism_enzyme"/>
</dbReference>
<dbReference type="Pfam" id="PF01551">
    <property type="entry name" value="Peptidase_M23"/>
    <property type="match status" value="2"/>
</dbReference>
<evidence type="ECO:0000313" key="2">
    <source>
        <dbReference type="EMBL" id="PSF38240.1"/>
    </source>
</evidence>
<dbReference type="OrthoDB" id="507840at2"/>